<evidence type="ECO:0000313" key="2">
    <source>
        <dbReference type="EMBL" id="JAC26717.1"/>
    </source>
</evidence>
<protein>
    <submittedName>
        <fullName evidence="2">Putative secreted protein 94</fullName>
    </submittedName>
</protein>
<reference evidence="2" key="1">
    <citation type="submission" date="2014-03" db="EMBL/GenBank/DDBJ databases">
        <title>The sialotranscriptome of Amblyomma triste, Amblyomma parvum and Amblyomma cajennense ticks, uncovered by 454-based RNA-seq.</title>
        <authorList>
            <person name="Garcia G.R."/>
            <person name="Gardinassi L.G."/>
            <person name="Ribeiro J.M."/>
            <person name="Anatrielo E."/>
            <person name="Ferreira B.R."/>
            <person name="Moreira H.N."/>
            <person name="Mafra C."/>
            <person name="Olegario M.M."/>
            <person name="Szabo P.J."/>
            <person name="Miranda-Santos I.K."/>
            <person name="Maruyama S.R."/>
        </authorList>
    </citation>
    <scope>NUCLEOTIDE SEQUENCE</scope>
    <source>
        <strain evidence="2">Araguapaz</strain>
        <tissue evidence="2">Salivary glands</tissue>
    </source>
</reference>
<dbReference type="EMBL" id="GBBL01000603">
    <property type="protein sequence ID" value="JAC26717.1"/>
    <property type="molecule type" value="mRNA"/>
</dbReference>
<dbReference type="InterPro" id="IPR012674">
    <property type="entry name" value="Calycin"/>
</dbReference>
<name>A0A023FYX0_AMBPA</name>
<dbReference type="Gene3D" id="2.40.128.20">
    <property type="match status" value="1"/>
</dbReference>
<dbReference type="AlphaFoldDB" id="A0A023FYX0"/>
<organism evidence="2">
    <name type="scientific">Amblyomma parvum</name>
    <name type="common">South American tick</name>
    <dbReference type="NCBI Taxonomy" id="251391"/>
    <lineage>
        <taxon>Eukaryota</taxon>
        <taxon>Metazoa</taxon>
        <taxon>Ecdysozoa</taxon>
        <taxon>Arthropoda</taxon>
        <taxon>Chelicerata</taxon>
        <taxon>Arachnida</taxon>
        <taxon>Acari</taxon>
        <taxon>Parasitiformes</taxon>
        <taxon>Ixodida</taxon>
        <taxon>Ixodoidea</taxon>
        <taxon>Ixodidae</taxon>
        <taxon>Amblyomminae</taxon>
        <taxon>Amblyomma</taxon>
    </lineage>
</organism>
<feature type="chain" id="PRO_5001520316" evidence="1">
    <location>
        <begin position="20"/>
        <end position="186"/>
    </location>
</feature>
<sequence length="186" mass="20956">MLLVAFLIAGSGLFATVGASTIAKQELNGTQIYKRSLKLLRSKATLKLILYSPGIEERLQKCMFSNFLNKIDHGAQRTFITAYMNTSISIVLRNGSKPALEIKSHGDALPYLWREIRYIKHIAPKDCIILQASSYYDYGYGPLCMLLGFRQNYKCEDEFLDLCDRGDFADPTACNPIKSKAKQDVK</sequence>
<accession>A0A023FYX0</accession>
<feature type="signal peptide" evidence="1">
    <location>
        <begin position="1"/>
        <end position="19"/>
    </location>
</feature>
<keyword evidence="1" id="KW-0732">Signal</keyword>
<evidence type="ECO:0000256" key="1">
    <source>
        <dbReference type="SAM" id="SignalP"/>
    </source>
</evidence>
<proteinExistence type="evidence at transcript level"/>